<dbReference type="GO" id="GO:0031418">
    <property type="term" value="F:L-ascorbic acid binding"/>
    <property type="evidence" value="ECO:0007669"/>
    <property type="project" value="UniProtKB-KW"/>
</dbReference>
<comment type="cofactor">
    <cofactor evidence="1">
        <name>L-ascorbate</name>
        <dbReference type="ChEBI" id="CHEBI:38290"/>
    </cofactor>
</comment>
<dbReference type="PROSITE" id="PS51471">
    <property type="entry name" value="FE2OG_OXY"/>
    <property type="match status" value="1"/>
</dbReference>
<name>A0A378Q505_9GAMM</name>
<proteinExistence type="predicted"/>
<sequence length="218" mass="24565">MTQLPSDTPTADLSETTLDTLFAVDWAARLGETGLDTLANDGFLLIDDCFVAPALYALQAESGFIDYRLANLTAGRHARDIRGDRIRWLDETCPYGLAYLRAIERLANWFNATLFTGIRHCEAHYACYPAGFGYQWHTDNPQGRDERVLSAVFYLNDDWHAADGGELVLIDAYGGTQTCQPQANRLLVFNSDLRHQVNITQRTRYSIATWLRRDVAVV</sequence>
<evidence type="ECO:0000256" key="6">
    <source>
        <dbReference type="ARBA" id="ARBA00023004"/>
    </source>
</evidence>
<evidence type="ECO:0000313" key="9">
    <source>
        <dbReference type="Proteomes" id="UP000255193"/>
    </source>
</evidence>
<dbReference type="EMBL" id="UGQA01000001">
    <property type="protein sequence ID" value="STY95288.1"/>
    <property type="molecule type" value="Genomic_DNA"/>
</dbReference>
<evidence type="ECO:0000259" key="7">
    <source>
        <dbReference type="PROSITE" id="PS51471"/>
    </source>
</evidence>
<dbReference type="AlphaFoldDB" id="A0A378Q505"/>
<dbReference type="GO" id="GO:0031543">
    <property type="term" value="F:peptidyl-proline dioxygenase activity"/>
    <property type="evidence" value="ECO:0007669"/>
    <property type="project" value="TreeGrafter"/>
</dbReference>
<reference evidence="8 9" key="1">
    <citation type="submission" date="2018-06" db="EMBL/GenBank/DDBJ databases">
        <authorList>
            <consortium name="Pathogen Informatics"/>
            <person name="Doyle S."/>
        </authorList>
    </citation>
    <scope>NUCLEOTIDE SEQUENCE [LARGE SCALE GENOMIC DNA]</scope>
    <source>
        <strain evidence="8 9">NCTC11091</strain>
    </source>
</reference>
<feature type="domain" description="Fe2OG dioxygenase" evidence="7">
    <location>
        <begin position="119"/>
        <end position="213"/>
    </location>
</feature>
<organism evidence="8 9">
    <name type="scientific">Faucicola atlantae</name>
    <dbReference type="NCBI Taxonomy" id="34059"/>
    <lineage>
        <taxon>Bacteria</taxon>
        <taxon>Pseudomonadati</taxon>
        <taxon>Pseudomonadota</taxon>
        <taxon>Gammaproteobacteria</taxon>
        <taxon>Moraxellales</taxon>
        <taxon>Moraxellaceae</taxon>
        <taxon>Faucicola</taxon>
    </lineage>
</organism>
<dbReference type="InterPro" id="IPR006620">
    <property type="entry name" value="Pro_4_hyd_alph"/>
</dbReference>
<dbReference type="Proteomes" id="UP000255193">
    <property type="component" value="Unassembled WGS sequence"/>
</dbReference>
<dbReference type="InterPro" id="IPR051559">
    <property type="entry name" value="HIF_prolyl_hydroxylases"/>
</dbReference>
<protein>
    <submittedName>
        <fullName evidence="8">Predicted proline hydroxylase</fullName>
    </submittedName>
</protein>
<evidence type="ECO:0000313" key="8">
    <source>
        <dbReference type="EMBL" id="STY95288.1"/>
    </source>
</evidence>
<evidence type="ECO:0000256" key="1">
    <source>
        <dbReference type="ARBA" id="ARBA00001961"/>
    </source>
</evidence>
<dbReference type="Pfam" id="PF13640">
    <property type="entry name" value="2OG-FeII_Oxy_3"/>
    <property type="match status" value="1"/>
</dbReference>
<dbReference type="PANTHER" id="PTHR12907:SF26">
    <property type="entry name" value="HIF PROLYL HYDROXYLASE, ISOFORM C"/>
    <property type="match status" value="1"/>
</dbReference>
<dbReference type="GO" id="GO:0071456">
    <property type="term" value="P:cellular response to hypoxia"/>
    <property type="evidence" value="ECO:0007669"/>
    <property type="project" value="TreeGrafter"/>
</dbReference>
<evidence type="ECO:0000256" key="4">
    <source>
        <dbReference type="ARBA" id="ARBA00022964"/>
    </source>
</evidence>
<keyword evidence="3" id="KW-0847">Vitamin C</keyword>
<accession>A0A378Q505</accession>
<dbReference type="InterPro" id="IPR005123">
    <property type="entry name" value="Oxoglu/Fe-dep_dioxygenase_dom"/>
</dbReference>
<keyword evidence="5" id="KW-0560">Oxidoreductase</keyword>
<dbReference type="InterPro" id="IPR044862">
    <property type="entry name" value="Pro_4_hyd_alph_FE2OG_OXY"/>
</dbReference>
<dbReference type="RefSeq" id="WP_079351974.1">
    <property type="nucleotide sequence ID" value="NZ_MXAO01000003.1"/>
</dbReference>
<dbReference type="Gene3D" id="2.60.120.620">
    <property type="entry name" value="q2cbj1_9rhob like domain"/>
    <property type="match status" value="1"/>
</dbReference>
<dbReference type="GO" id="GO:0008198">
    <property type="term" value="F:ferrous iron binding"/>
    <property type="evidence" value="ECO:0007669"/>
    <property type="project" value="TreeGrafter"/>
</dbReference>
<evidence type="ECO:0000256" key="5">
    <source>
        <dbReference type="ARBA" id="ARBA00023002"/>
    </source>
</evidence>
<evidence type="ECO:0000256" key="2">
    <source>
        <dbReference type="ARBA" id="ARBA00022723"/>
    </source>
</evidence>
<keyword evidence="6" id="KW-0408">Iron</keyword>
<evidence type="ECO:0000256" key="3">
    <source>
        <dbReference type="ARBA" id="ARBA00022896"/>
    </source>
</evidence>
<keyword evidence="2" id="KW-0479">Metal-binding</keyword>
<gene>
    <name evidence="8" type="ORF">NCTC11091_01082</name>
</gene>
<dbReference type="PANTHER" id="PTHR12907">
    <property type="entry name" value="EGL NINE HOMOLOG-RELATED"/>
    <property type="match status" value="1"/>
</dbReference>
<dbReference type="SMART" id="SM00702">
    <property type="entry name" value="P4Hc"/>
    <property type="match status" value="1"/>
</dbReference>
<keyword evidence="4" id="KW-0223">Dioxygenase</keyword>